<proteinExistence type="predicted"/>
<gene>
    <name evidence="1" type="ORF">J2S19_001852</name>
</gene>
<accession>A0ABT9ZEB3</accession>
<dbReference type="EMBL" id="JAUSUD010000007">
    <property type="protein sequence ID" value="MDQ0230596.1"/>
    <property type="molecule type" value="Genomic_DNA"/>
</dbReference>
<comment type="caution">
    <text evidence="1">The sequence shown here is derived from an EMBL/GenBank/DDBJ whole genome shotgun (WGS) entry which is preliminary data.</text>
</comment>
<dbReference type="Proteomes" id="UP001234495">
    <property type="component" value="Unassembled WGS sequence"/>
</dbReference>
<sequence>MFFMAGMKTKNNVEEERNVLHGNYEDQKSI</sequence>
<keyword evidence="2" id="KW-1185">Reference proteome</keyword>
<name>A0ABT9ZEB3_9BACI</name>
<protein>
    <submittedName>
        <fullName evidence="1">Uncharacterized protein</fullName>
    </submittedName>
</protein>
<reference evidence="1 2" key="1">
    <citation type="submission" date="2023-07" db="EMBL/GenBank/DDBJ databases">
        <title>Genomic Encyclopedia of Type Strains, Phase IV (KMG-IV): sequencing the most valuable type-strain genomes for metagenomic binning, comparative biology and taxonomic classification.</title>
        <authorList>
            <person name="Goeker M."/>
        </authorList>
    </citation>
    <scope>NUCLEOTIDE SEQUENCE [LARGE SCALE GENOMIC DNA]</scope>
    <source>
        <strain evidence="1 2">DSM 29005</strain>
    </source>
</reference>
<evidence type="ECO:0000313" key="2">
    <source>
        <dbReference type="Proteomes" id="UP001234495"/>
    </source>
</evidence>
<evidence type="ECO:0000313" key="1">
    <source>
        <dbReference type="EMBL" id="MDQ0230596.1"/>
    </source>
</evidence>
<organism evidence="1 2">
    <name type="scientific">Metabacillus malikii</name>
    <dbReference type="NCBI Taxonomy" id="1504265"/>
    <lineage>
        <taxon>Bacteria</taxon>
        <taxon>Bacillati</taxon>
        <taxon>Bacillota</taxon>
        <taxon>Bacilli</taxon>
        <taxon>Bacillales</taxon>
        <taxon>Bacillaceae</taxon>
        <taxon>Metabacillus</taxon>
    </lineage>
</organism>